<dbReference type="Gramene" id="PNW88187">
    <property type="protein sequence ID" value="PNW88187"/>
    <property type="gene ID" value="CHLRE_01g018100v5"/>
</dbReference>
<evidence type="ECO:0000313" key="6">
    <source>
        <dbReference type="EMBL" id="PNW88187.1"/>
    </source>
</evidence>
<dbReference type="PANTHER" id="PTHR47216">
    <property type="match status" value="1"/>
</dbReference>
<dbReference type="PROSITE" id="PS00383">
    <property type="entry name" value="TYR_PHOSPHATASE_1"/>
    <property type="match status" value="1"/>
</dbReference>
<dbReference type="InterPro" id="IPR000340">
    <property type="entry name" value="Dual-sp_phosphatase_cat-dom"/>
</dbReference>
<dbReference type="EMBL" id="CM008962">
    <property type="protein sequence ID" value="PNW88187.1"/>
    <property type="molecule type" value="Genomic_DNA"/>
</dbReference>
<feature type="compositionally biased region" description="Low complexity" evidence="3">
    <location>
        <begin position="328"/>
        <end position="344"/>
    </location>
</feature>
<keyword evidence="4" id="KW-1133">Transmembrane helix</keyword>
<evidence type="ECO:0000256" key="3">
    <source>
        <dbReference type="SAM" id="MobiDB-lite"/>
    </source>
</evidence>
<dbReference type="InParanoid" id="A0A2K3E628"/>
<evidence type="ECO:0000256" key="4">
    <source>
        <dbReference type="SAM" id="Phobius"/>
    </source>
</evidence>
<evidence type="ECO:0000256" key="1">
    <source>
        <dbReference type="ARBA" id="ARBA00022801"/>
    </source>
</evidence>
<dbReference type="PROSITE" id="PS50056">
    <property type="entry name" value="TYR_PHOSPHATASE_2"/>
    <property type="match status" value="1"/>
</dbReference>
<dbReference type="InterPro" id="IPR020422">
    <property type="entry name" value="TYR_PHOSPHATASE_DUAL_dom"/>
</dbReference>
<dbReference type="InterPro" id="IPR016130">
    <property type="entry name" value="Tyr_Pase_AS"/>
</dbReference>
<dbReference type="CDD" id="cd14527">
    <property type="entry name" value="DSP_bac"/>
    <property type="match status" value="1"/>
</dbReference>
<feature type="transmembrane region" description="Helical" evidence="4">
    <location>
        <begin position="39"/>
        <end position="64"/>
    </location>
</feature>
<protein>
    <recommendedName>
        <fullName evidence="5">Tyrosine specific protein phosphatases domain-containing protein</fullName>
    </recommendedName>
</protein>
<evidence type="ECO:0000313" key="7">
    <source>
        <dbReference type="Proteomes" id="UP000006906"/>
    </source>
</evidence>
<dbReference type="RefSeq" id="XP_001689934.2">
    <property type="nucleotide sequence ID" value="XM_001689882.2"/>
</dbReference>
<evidence type="ECO:0000256" key="2">
    <source>
        <dbReference type="ARBA" id="ARBA00022912"/>
    </source>
</evidence>
<dbReference type="GO" id="GO:0004721">
    <property type="term" value="F:phosphoprotein phosphatase activity"/>
    <property type="evidence" value="ECO:0007669"/>
    <property type="project" value="UniProtKB-KW"/>
</dbReference>
<proteinExistence type="predicted"/>
<gene>
    <name evidence="6" type="ORF">CHLRE_01g018100v5</name>
</gene>
<keyword evidence="4" id="KW-0472">Membrane</keyword>
<dbReference type="SUPFAM" id="SSF52799">
    <property type="entry name" value="(Phosphotyrosine protein) phosphatases II"/>
    <property type="match status" value="1"/>
</dbReference>
<dbReference type="Proteomes" id="UP000006906">
    <property type="component" value="Chromosome 1"/>
</dbReference>
<feature type="domain" description="Tyrosine specific protein phosphatases" evidence="5">
    <location>
        <begin position="166"/>
        <end position="235"/>
    </location>
</feature>
<dbReference type="ExpressionAtlas" id="A0A2K3E628">
    <property type="expression patterns" value="baseline"/>
</dbReference>
<dbReference type="KEGG" id="cre:CHLRE_01g018100v5"/>
<name>A0A2K3E628_CHLRE</name>
<organism evidence="6 7">
    <name type="scientific">Chlamydomonas reinhardtii</name>
    <name type="common">Chlamydomonas smithii</name>
    <dbReference type="NCBI Taxonomy" id="3055"/>
    <lineage>
        <taxon>Eukaryota</taxon>
        <taxon>Viridiplantae</taxon>
        <taxon>Chlorophyta</taxon>
        <taxon>core chlorophytes</taxon>
        <taxon>Chlorophyceae</taxon>
        <taxon>CS clade</taxon>
        <taxon>Chlamydomonadales</taxon>
        <taxon>Chlamydomonadaceae</taxon>
        <taxon>Chlamydomonas</taxon>
    </lineage>
</organism>
<dbReference type="OrthoDB" id="1890923at2759"/>
<dbReference type="InterPro" id="IPR029021">
    <property type="entry name" value="Prot-tyrosine_phosphatase-like"/>
</dbReference>
<evidence type="ECO:0000259" key="5">
    <source>
        <dbReference type="PROSITE" id="PS50056"/>
    </source>
</evidence>
<accession>A0A2K3E628</accession>
<keyword evidence="4" id="KW-0812">Transmembrane</keyword>
<dbReference type="PaxDb" id="3055-EDP09672"/>
<sequence length="370" mass="38228">MANLSPIVFTCATVAAALTLLVARKWQPSGPGAARDFRGLLVLALAYSSGVGYMVAAAASDVLARKSTPLMGKNLGGSIHPLSWLLLLPYHVGLRVKLGVQRLVSKEPLYNRVLPGWYIGGWPWSAGELPADSPSVLDCTCELPRTAHRHRYCCLPIWDTQVPTTPQLERGVAFAVAERALGKSVYVHCAHGHGRSALLLIACLLEAGQVSSWEEGLALLQSVRPKVKLNARQQVALEAWVQRRRGGLLQMQSLGQTLGTGHSHGAAAATDDAAVAVTTAVERPATAVHRSGLSAGSSGGNSGSMVHLVAEALGPGGGAAANSHSPMAHTQGHGASAAAAAGMGSGTSSVGVMADVTLTNADESTGKKLS</sequence>
<keyword evidence="2" id="KW-0904">Protein phosphatase</keyword>
<dbReference type="PANTHER" id="PTHR47216:SF4">
    <property type="entry name" value="OS01G0859400 PROTEIN"/>
    <property type="match status" value="1"/>
</dbReference>
<reference evidence="6 7" key="1">
    <citation type="journal article" date="2007" name="Science">
        <title>The Chlamydomonas genome reveals the evolution of key animal and plant functions.</title>
        <authorList>
            <person name="Merchant S.S."/>
            <person name="Prochnik S.E."/>
            <person name="Vallon O."/>
            <person name="Harris E.H."/>
            <person name="Karpowicz S.J."/>
            <person name="Witman G.B."/>
            <person name="Terry A."/>
            <person name="Salamov A."/>
            <person name="Fritz-Laylin L.K."/>
            <person name="Marechal-Drouard L."/>
            <person name="Marshall W.F."/>
            <person name="Qu L.H."/>
            <person name="Nelson D.R."/>
            <person name="Sanderfoot A.A."/>
            <person name="Spalding M.H."/>
            <person name="Kapitonov V.V."/>
            <person name="Ren Q."/>
            <person name="Ferris P."/>
            <person name="Lindquist E."/>
            <person name="Shapiro H."/>
            <person name="Lucas S.M."/>
            <person name="Grimwood J."/>
            <person name="Schmutz J."/>
            <person name="Cardol P."/>
            <person name="Cerutti H."/>
            <person name="Chanfreau G."/>
            <person name="Chen C.L."/>
            <person name="Cognat V."/>
            <person name="Croft M.T."/>
            <person name="Dent R."/>
            <person name="Dutcher S."/>
            <person name="Fernandez E."/>
            <person name="Fukuzawa H."/>
            <person name="Gonzalez-Ballester D."/>
            <person name="Gonzalez-Halphen D."/>
            <person name="Hallmann A."/>
            <person name="Hanikenne M."/>
            <person name="Hippler M."/>
            <person name="Inwood W."/>
            <person name="Jabbari K."/>
            <person name="Kalanon M."/>
            <person name="Kuras R."/>
            <person name="Lefebvre P.A."/>
            <person name="Lemaire S.D."/>
            <person name="Lobanov A.V."/>
            <person name="Lohr M."/>
            <person name="Manuell A."/>
            <person name="Meier I."/>
            <person name="Mets L."/>
            <person name="Mittag M."/>
            <person name="Mittelmeier T."/>
            <person name="Moroney J.V."/>
            <person name="Moseley J."/>
            <person name="Napoli C."/>
            <person name="Nedelcu A.M."/>
            <person name="Niyogi K."/>
            <person name="Novoselov S.V."/>
            <person name="Paulsen I.T."/>
            <person name="Pazour G."/>
            <person name="Purton S."/>
            <person name="Ral J.P."/>
            <person name="Riano-Pachon D.M."/>
            <person name="Riekhof W."/>
            <person name="Rymarquis L."/>
            <person name="Schroda M."/>
            <person name="Stern D."/>
            <person name="Umen J."/>
            <person name="Willows R."/>
            <person name="Wilson N."/>
            <person name="Zimmer S.L."/>
            <person name="Allmer J."/>
            <person name="Balk J."/>
            <person name="Bisova K."/>
            <person name="Chen C.J."/>
            <person name="Elias M."/>
            <person name="Gendler K."/>
            <person name="Hauser C."/>
            <person name="Lamb M.R."/>
            <person name="Ledford H."/>
            <person name="Long J.C."/>
            <person name="Minagawa J."/>
            <person name="Page M.D."/>
            <person name="Pan J."/>
            <person name="Pootakham W."/>
            <person name="Roje S."/>
            <person name="Rose A."/>
            <person name="Stahlberg E."/>
            <person name="Terauchi A.M."/>
            <person name="Yang P."/>
            <person name="Ball S."/>
            <person name="Bowler C."/>
            <person name="Dieckmann C.L."/>
            <person name="Gladyshev V.N."/>
            <person name="Green P."/>
            <person name="Jorgensen R."/>
            <person name="Mayfield S."/>
            <person name="Mueller-Roeber B."/>
            <person name="Rajamani S."/>
            <person name="Sayre R.T."/>
            <person name="Brokstein P."/>
            <person name="Dubchak I."/>
            <person name="Goodstein D."/>
            <person name="Hornick L."/>
            <person name="Huang Y.W."/>
            <person name="Jhaveri J."/>
            <person name="Luo Y."/>
            <person name="Martinez D."/>
            <person name="Ngau W.C."/>
            <person name="Otillar B."/>
            <person name="Poliakov A."/>
            <person name="Porter A."/>
            <person name="Szajkowski L."/>
            <person name="Werner G."/>
            <person name="Zhou K."/>
            <person name="Grigoriev I.V."/>
            <person name="Rokhsar D.S."/>
            <person name="Grossman A.R."/>
        </authorList>
    </citation>
    <scope>NUCLEOTIDE SEQUENCE [LARGE SCALE GENOMIC DNA]</scope>
    <source>
        <strain evidence="7">CC-503</strain>
    </source>
</reference>
<dbReference type="GeneID" id="5715153"/>
<dbReference type="Pfam" id="PF00782">
    <property type="entry name" value="DSPc"/>
    <property type="match status" value="1"/>
</dbReference>
<keyword evidence="7" id="KW-1185">Reference proteome</keyword>
<dbReference type="AlphaFoldDB" id="A0A2K3E628"/>
<dbReference type="SMART" id="SM00195">
    <property type="entry name" value="DSPc"/>
    <property type="match status" value="1"/>
</dbReference>
<keyword evidence="1" id="KW-0378">Hydrolase</keyword>
<dbReference type="Gene3D" id="3.90.190.10">
    <property type="entry name" value="Protein tyrosine phosphatase superfamily"/>
    <property type="match status" value="1"/>
</dbReference>
<feature type="region of interest" description="Disordered" evidence="3">
    <location>
        <begin position="317"/>
        <end position="344"/>
    </location>
</feature>
<dbReference type="InterPro" id="IPR000387">
    <property type="entry name" value="Tyr_Pase_dom"/>
</dbReference>